<dbReference type="PROSITE" id="PS50088">
    <property type="entry name" value="ANK_REPEAT"/>
    <property type="match status" value="7"/>
</dbReference>
<name>A0AAV6VJQ6_9ARAC</name>
<dbReference type="Pfam" id="PF00023">
    <property type="entry name" value="Ank"/>
    <property type="match status" value="1"/>
</dbReference>
<evidence type="ECO:0000256" key="15">
    <source>
        <dbReference type="ARBA" id="ARBA00049811"/>
    </source>
</evidence>
<dbReference type="EMBL" id="JAFNEN010000064">
    <property type="protein sequence ID" value="KAG8196720.1"/>
    <property type="molecule type" value="Genomic_DNA"/>
</dbReference>
<evidence type="ECO:0000256" key="6">
    <source>
        <dbReference type="ARBA" id="ARBA00022656"/>
    </source>
</evidence>
<evidence type="ECO:0000256" key="4">
    <source>
        <dbReference type="ARBA" id="ARBA00022525"/>
    </source>
</evidence>
<evidence type="ECO:0000256" key="3">
    <source>
        <dbReference type="ARBA" id="ARBA00022483"/>
    </source>
</evidence>
<dbReference type="PROSITE" id="PS50297">
    <property type="entry name" value="ANK_REP_REGION"/>
    <property type="match status" value="7"/>
</dbReference>
<keyword evidence="11" id="KW-0472">Membrane</keyword>
<feature type="repeat" description="ANK" evidence="16">
    <location>
        <begin position="416"/>
        <end position="450"/>
    </location>
</feature>
<keyword evidence="8" id="KW-0677">Repeat</keyword>
<keyword evidence="4" id="KW-0964">Secreted</keyword>
<evidence type="ECO:0000313" key="17">
    <source>
        <dbReference type="EMBL" id="KAG8196720.1"/>
    </source>
</evidence>
<dbReference type="GO" id="GO:0006887">
    <property type="term" value="P:exocytosis"/>
    <property type="evidence" value="ECO:0007669"/>
    <property type="project" value="UniProtKB-KW"/>
</dbReference>
<evidence type="ECO:0000256" key="11">
    <source>
        <dbReference type="ARBA" id="ARBA00023136"/>
    </source>
</evidence>
<evidence type="ECO:0000256" key="8">
    <source>
        <dbReference type="ARBA" id="ARBA00022737"/>
    </source>
</evidence>
<comment type="similarity">
    <text evidence="13">Belongs to the cationic peptide 01 (latrotoxin) family. 03 (alpha-latrotoxin) subfamily.</text>
</comment>
<dbReference type="PANTHER" id="PTHR24198:SF165">
    <property type="entry name" value="ANKYRIN REPEAT-CONTAINING PROTEIN-RELATED"/>
    <property type="match status" value="1"/>
</dbReference>
<dbReference type="AlphaFoldDB" id="A0AAV6VJQ6"/>
<dbReference type="GO" id="GO:0044218">
    <property type="term" value="C:other organism cell membrane"/>
    <property type="evidence" value="ECO:0007669"/>
    <property type="project" value="UniProtKB-KW"/>
</dbReference>
<proteinExistence type="inferred from homology"/>
<keyword evidence="3" id="KW-0268">Exocytosis</keyword>
<comment type="subcellular location">
    <subcellularLocation>
        <location evidence="2">Secreted</location>
    </subcellularLocation>
    <subcellularLocation>
        <location evidence="1">Target cell membrane</location>
    </subcellularLocation>
</comment>
<keyword evidence="5" id="KW-1052">Target cell membrane</keyword>
<dbReference type="InterPro" id="IPR036770">
    <property type="entry name" value="Ankyrin_rpt-contain_sf"/>
</dbReference>
<dbReference type="GO" id="GO:0005576">
    <property type="term" value="C:extracellular region"/>
    <property type="evidence" value="ECO:0007669"/>
    <property type="project" value="UniProtKB-SubCell"/>
</dbReference>
<keyword evidence="9" id="KW-0638">Presynaptic neurotoxin</keyword>
<protein>
    <recommendedName>
        <fullName evidence="15">Alpha-latrotoxin</fullName>
    </recommendedName>
</protein>
<evidence type="ECO:0000256" key="16">
    <source>
        <dbReference type="PROSITE-ProRule" id="PRU00023"/>
    </source>
</evidence>
<dbReference type="GO" id="GO:0044231">
    <property type="term" value="C:host cell presynaptic membrane"/>
    <property type="evidence" value="ECO:0007669"/>
    <property type="project" value="UniProtKB-KW"/>
</dbReference>
<gene>
    <name evidence="17" type="ORF">JTE90_014456</name>
</gene>
<evidence type="ECO:0000256" key="1">
    <source>
        <dbReference type="ARBA" id="ARBA00004175"/>
    </source>
</evidence>
<accession>A0AAV6VJQ6</accession>
<evidence type="ECO:0000313" key="18">
    <source>
        <dbReference type="Proteomes" id="UP000827092"/>
    </source>
</evidence>
<dbReference type="GO" id="GO:0005737">
    <property type="term" value="C:cytoplasm"/>
    <property type="evidence" value="ECO:0007669"/>
    <property type="project" value="TreeGrafter"/>
</dbReference>
<evidence type="ECO:0000256" key="12">
    <source>
        <dbReference type="ARBA" id="ARBA00023298"/>
    </source>
</evidence>
<evidence type="ECO:0000256" key="14">
    <source>
        <dbReference type="ARBA" id="ARBA00049715"/>
    </source>
</evidence>
<evidence type="ECO:0000256" key="2">
    <source>
        <dbReference type="ARBA" id="ARBA00004613"/>
    </source>
</evidence>
<comment type="subunit">
    <text evidence="14">Homotetramer in membranes.</text>
</comment>
<feature type="non-terminal residue" evidence="17">
    <location>
        <position position="480"/>
    </location>
</feature>
<keyword evidence="18" id="KW-1185">Reference proteome</keyword>
<feature type="repeat" description="ANK" evidence="16">
    <location>
        <begin position="145"/>
        <end position="177"/>
    </location>
</feature>
<dbReference type="Proteomes" id="UP000827092">
    <property type="component" value="Unassembled WGS sequence"/>
</dbReference>
<sequence length="480" mass="52732">MDIKKCINPFHTAVLLAAENKHKNIVEFLLSAGLNRSACSKIGKWTILHHACRGGWTDIVKRLVDNKSTNLDALTTLGMSPMLVAAFEGHSDVVELLLEAGANVNFSDENGTVLHYASKAGWHHIVKKITDNGTWKSLKDSRNKYLMTPLLLAACEGHADVVQLLLEAGAEVNALDDYPCTALHHACKKGWLQVVKKLLENKSTDINAVNGDGDTPLHVAWSMHNSEIVKELLKVGADVTVRNNCDRTFSGKTRREKPVFGDVIELQSLMRLGLSIESRHEMGYRPLHCAAELGSLAVAKFLISNNCNIDSKADGNETPLLVAAFHGKVGVVDLLIQSGADISCRVKWTKTTILHTAIKNGWVDIVKCILKRENCNIEAKTDYGWTPLMYAVDTGNLVLTKLLLEAGANVHGCDEDGETALHLACNSDDSDVELVRTLLLAGADPNLRNSDNETAFHYAVEQEEPCLEVIKLLIEHYAYF</sequence>
<evidence type="ECO:0000256" key="5">
    <source>
        <dbReference type="ARBA" id="ARBA00022537"/>
    </source>
</evidence>
<dbReference type="GO" id="GO:0090729">
    <property type="term" value="F:toxin activity"/>
    <property type="evidence" value="ECO:0007669"/>
    <property type="project" value="UniProtKB-KW"/>
</dbReference>
<dbReference type="InterPro" id="IPR002110">
    <property type="entry name" value="Ankyrin_rpt"/>
</dbReference>
<keyword evidence="7" id="KW-0528">Neurotoxin</keyword>
<keyword evidence="10 16" id="KW-0040">ANK repeat</keyword>
<evidence type="ECO:0000256" key="10">
    <source>
        <dbReference type="ARBA" id="ARBA00023043"/>
    </source>
</evidence>
<feature type="repeat" description="ANK" evidence="16">
    <location>
        <begin position="315"/>
        <end position="347"/>
    </location>
</feature>
<dbReference type="SMART" id="SM00248">
    <property type="entry name" value="ANK"/>
    <property type="match status" value="13"/>
</dbReference>
<comment type="caution">
    <text evidence="17">The sequence shown here is derived from an EMBL/GenBank/DDBJ whole genome shotgun (WGS) entry which is preliminary data.</text>
</comment>
<dbReference type="PRINTS" id="PR01415">
    <property type="entry name" value="ANKYRIN"/>
</dbReference>
<feature type="repeat" description="ANK" evidence="16">
    <location>
        <begin position="383"/>
        <end position="415"/>
    </location>
</feature>
<feature type="repeat" description="ANK" evidence="16">
    <location>
        <begin position="212"/>
        <end position="244"/>
    </location>
</feature>
<organism evidence="17 18">
    <name type="scientific">Oedothorax gibbosus</name>
    <dbReference type="NCBI Taxonomy" id="931172"/>
    <lineage>
        <taxon>Eukaryota</taxon>
        <taxon>Metazoa</taxon>
        <taxon>Ecdysozoa</taxon>
        <taxon>Arthropoda</taxon>
        <taxon>Chelicerata</taxon>
        <taxon>Arachnida</taxon>
        <taxon>Araneae</taxon>
        <taxon>Araneomorphae</taxon>
        <taxon>Entelegynae</taxon>
        <taxon>Araneoidea</taxon>
        <taxon>Linyphiidae</taxon>
        <taxon>Erigoninae</taxon>
        <taxon>Oedothorax</taxon>
    </lineage>
</organism>
<reference evidence="17 18" key="1">
    <citation type="journal article" date="2022" name="Nat. Ecol. Evol.">
        <title>A masculinizing supergene underlies an exaggerated male reproductive morph in a spider.</title>
        <authorList>
            <person name="Hendrickx F."/>
            <person name="De Corte Z."/>
            <person name="Sonet G."/>
            <person name="Van Belleghem S.M."/>
            <person name="Kostlbacher S."/>
            <person name="Vangestel C."/>
        </authorList>
    </citation>
    <scope>NUCLEOTIDE SEQUENCE [LARGE SCALE GENOMIC DNA]</scope>
    <source>
        <strain evidence="17">W744_W776</strain>
    </source>
</reference>
<dbReference type="SUPFAM" id="SSF48403">
    <property type="entry name" value="Ankyrin repeat"/>
    <property type="match status" value="2"/>
</dbReference>
<dbReference type="PANTHER" id="PTHR24198">
    <property type="entry name" value="ANKYRIN REPEAT AND PROTEIN KINASE DOMAIN-CONTAINING PROTEIN"/>
    <property type="match status" value="1"/>
</dbReference>
<feature type="repeat" description="ANK" evidence="16">
    <location>
        <begin position="282"/>
        <end position="314"/>
    </location>
</feature>
<evidence type="ECO:0000256" key="7">
    <source>
        <dbReference type="ARBA" id="ARBA00022699"/>
    </source>
</evidence>
<keyword evidence="6" id="KW-0800">Toxin</keyword>
<evidence type="ECO:0000256" key="13">
    <source>
        <dbReference type="ARBA" id="ARBA00049657"/>
    </source>
</evidence>
<feature type="repeat" description="ANK" evidence="16">
    <location>
        <begin position="77"/>
        <end position="109"/>
    </location>
</feature>
<evidence type="ECO:0000256" key="9">
    <source>
        <dbReference type="ARBA" id="ARBA00023028"/>
    </source>
</evidence>
<keyword evidence="12" id="KW-1053">Target membrane</keyword>
<dbReference type="Gene3D" id="1.25.40.20">
    <property type="entry name" value="Ankyrin repeat-containing domain"/>
    <property type="match status" value="5"/>
</dbReference>
<dbReference type="Pfam" id="PF12796">
    <property type="entry name" value="Ank_2"/>
    <property type="match status" value="4"/>
</dbReference>